<accession>A0A1H6RJ47</accession>
<reference evidence="1 2" key="1">
    <citation type="submission" date="2016-10" db="EMBL/GenBank/DDBJ databases">
        <authorList>
            <person name="de Groot N.N."/>
        </authorList>
    </citation>
    <scope>NUCLEOTIDE SEQUENCE [LARGE SCALE GENOMIC DNA]</scope>
    <source>
        <strain evidence="1 2">DSM 22187</strain>
    </source>
</reference>
<name>A0A1H6RJ47_9EURY</name>
<keyword evidence="2" id="KW-1185">Reference proteome</keyword>
<dbReference type="STRING" id="1073996.SAMN05444271_102162"/>
<protein>
    <submittedName>
        <fullName evidence="1">Uncharacterized protein</fullName>
    </submittedName>
</protein>
<evidence type="ECO:0000313" key="1">
    <source>
        <dbReference type="EMBL" id="SEI54506.1"/>
    </source>
</evidence>
<dbReference type="EMBL" id="FNYR01000002">
    <property type="protein sequence ID" value="SEI54506.1"/>
    <property type="molecule type" value="Genomic_DNA"/>
</dbReference>
<organism evidence="1 2">
    <name type="scientific">Halohasta litchfieldiae</name>
    <dbReference type="NCBI Taxonomy" id="1073996"/>
    <lineage>
        <taxon>Archaea</taxon>
        <taxon>Methanobacteriati</taxon>
        <taxon>Methanobacteriota</taxon>
        <taxon>Stenosarchaea group</taxon>
        <taxon>Halobacteria</taxon>
        <taxon>Halobacteriales</taxon>
        <taxon>Haloferacaceae</taxon>
        <taxon>Halohasta</taxon>
    </lineage>
</organism>
<evidence type="ECO:0000313" key="2">
    <source>
        <dbReference type="Proteomes" id="UP000198888"/>
    </source>
</evidence>
<dbReference type="AlphaFoldDB" id="A0A1H6RJ47"/>
<proteinExistence type="predicted"/>
<sequence>MLSDKRVAILHTQSLCILFQIISYTRSSQWMEVMSGFGEKTVGDTNRL</sequence>
<dbReference type="Proteomes" id="UP000198888">
    <property type="component" value="Unassembled WGS sequence"/>
</dbReference>
<gene>
    <name evidence="1" type="ORF">SAMN05444271_102162</name>
</gene>